<evidence type="ECO:0000259" key="10">
    <source>
        <dbReference type="Pfam" id="PF02224"/>
    </source>
</evidence>
<evidence type="ECO:0000256" key="3">
    <source>
        <dbReference type="ARBA" id="ARBA00022741"/>
    </source>
</evidence>
<dbReference type="EC" id="2.7.4.25" evidence="8"/>
<evidence type="ECO:0000256" key="8">
    <source>
        <dbReference type="HAMAP-Rule" id="MF_00238"/>
    </source>
</evidence>
<evidence type="ECO:0000256" key="5">
    <source>
        <dbReference type="ARBA" id="ARBA00022840"/>
    </source>
</evidence>
<dbReference type="CDD" id="cd02020">
    <property type="entry name" value="CMPK"/>
    <property type="match status" value="1"/>
</dbReference>
<keyword evidence="5 8" id="KW-0067">ATP-binding</keyword>
<dbReference type="HAMAP" id="MF_00238">
    <property type="entry name" value="Cytidyl_kinase_type1"/>
    <property type="match status" value="1"/>
</dbReference>
<dbReference type="EMBL" id="CP022521">
    <property type="protein sequence ID" value="ASO19536.1"/>
    <property type="molecule type" value="Genomic_DNA"/>
</dbReference>
<keyword evidence="4 8" id="KW-0418">Kinase</keyword>
<evidence type="ECO:0000256" key="4">
    <source>
        <dbReference type="ARBA" id="ARBA00022777"/>
    </source>
</evidence>
<feature type="region of interest" description="Disordered" evidence="9">
    <location>
        <begin position="1"/>
        <end position="47"/>
    </location>
</feature>
<evidence type="ECO:0000256" key="1">
    <source>
        <dbReference type="ARBA" id="ARBA00009427"/>
    </source>
</evidence>
<dbReference type="KEGG" id="ahg:AHOG_09460"/>
<dbReference type="GO" id="GO:0005524">
    <property type="term" value="F:ATP binding"/>
    <property type="evidence" value="ECO:0007669"/>
    <property type="project" value="UniProtKB-UniRule"/>
</dbReference>
<evidence type="ECO:0000256" key="2">
    <source>
        <dbReference type="ARBA" id="ARBA00022679"/>
    </source>
</evidence>
<keyword evidence="3 8" id="KW-0547">Nucleotide-binding</keyword>
<dbReference type="GO" id="GO:0005737">
    <property type="term" value="C:cytoplasm"/>
    <property type="evidence" value="ECO:0007669"/>
    <property type="project" value="UniProtKB-SubCell"/>
</dbReference>
<evidence type="ECO:0000313" key="12">
    <source>
        <dbReference type="Proteomes" id="UP000204221"/>
    </source>
</evidence>
<comment type="catalytic activity">
    <reaction evidence="7 8">
        <text>CMP + ATP = CDP + ADP</text>
        <dbReference type="Rhea" id="RHEA:11600"/>
        <dbReference type="ChEBI" id="CHEBI:30616"/>
        <dbReference type="ChEBI" id="CHEBI:58069"/>
        <dbReference type="ChEBI" id="CHEBI:60377"/>
        <dbReference type="ChEBI" id="CHEBI:456216"/>
        <dbReference type="EC" id="2.7.4.25"/>
    </reaction>
</comment>
<comment type="subcellular location">
    <subcellularLocation>
        <location evidence="8">Cytoplasm</location>
    </subcellularLocation>
</comment>
<gene>
    <name evidence="8 11" type="primary">cmk</name>
    <name evidence="11" type="ORF">AHOG_09460</name>
</gene>
<dbReference type="Proteomes" id="UP000204221">
    <property type="component" value="Chromosome"/>
</dbReference>
<evidence type="ECO:0000256" key="6">
    <source>
        <dbReference type="ARBA" id="ARBA00047615"/>
    </source>
</evidence>
<organism evidence="11 12">
    <name type="scientific">Actinoalloteichus hoggarensis</name>
    <dbReference type="NCBI Taxonomy" id="1470176"/>
    <lineage>
        <taxon>Bacteria</taxon>
        <taxon>Bacillati</taxon>
        <taxon>Actinomycetota</taxon>
        <taxon>Actinomycetes</taxon>
        <taxon>Pseudonocardiales</taxon>
        <taxon>Pseudonocardiaceae</taxon>
        <taxon>Actinoalloteichus</taxon>
    </lineage>
</organism>
<dbReference type="InterPro" id="IPR027417">
    <property type="entry name" value="P-loop_NTPase"/>
</dbReference>
<dbReference type="GO" id="GO:0006220">
    <property type="term" value="P:pyrimidine nucleotide metabolic process"/>
    <property type="evidence" value="ECO:0007669"/>
    <property type="project" value="UniProtKB-UniRule"/>
</dbReference>
<dbReference type="Pfam" id="PF02224">
    <property type="entry name" value="Cytidylate_kin"/>
    <property type="match status" value="1"/>
</dbReference>
<dbReference type="SUPFAM" id="SSF52540">
    <property type="entry name" value="P-loop containing nucleoside triphosphate hydrolases"/>
    <property type="match status" value="1"/>
</dbReference>
<feature type="binding site" evidence="8">
    <location>
        <begin position="38"/>
        <end position="46"/>
    </location>
    <ligand>
        <name>ATP</name>
        <dbReference type="ChEBI" id="CHEBI:30616"/>
    </ligand>
</feature>
<dbReference type="Gene3D" id="3.40.50.300">
    <property type="entry name" value="P-loop containing nucleotide triphosphate hydrolases"/>
    <property type="match status" value="1"/>
</dbReference>
<evidence type="ECO:0000313" key="11">
    <source>
        <dbReference type="EMBL" id="ASO19536.1"/>
    </source>
</evidence>
<keyword evidence="12" id="KW-1185">Reference proteome</keyword>
<accession>A0A221W176</accession>
<evidence type="ECO:0000256" key="9">
    <source>
        <dbReference type="SAM" id="MobiDB-lite"/>
    </source>
</evidence>
<evidence type="ECO:0000256" key="7">
    <source>
        <dbReference type="ARBA" id="ARBA00048478"/>
    </source>
</evidence>
<dbReference type="NCBIfam" id="TIGR00017">
    <property type="entry name" value="cmk"/>
    <property type="match status" value="1"/>
</dbReference>
<dbReference type="InterPro" id="IPR011994">
    <property type="entry name" value="Cytidylate_kinase_dom"/>
</dbReference>
<dbReference type="GO" id="GO:0036431">
    <property type="term" value="F:dCMP kinase activity"/>
    <property type="evidence" value="ECO:0007669"/>
    <property type="project" value="InterPro"/>
</dbReference>
<comment type="catalytic activity">
    <reaction evidence="6 8">
        <text>dCMP + ATP = dCDP + ADP</text>
        <dbReference type="Rhea" id="RHEA:25094"/>
        <dbReference type="ChEBI" id="CHEBI:30616"/>
        <dbReference type="ChEBI" id="CHEBI:57566"/>
        <dbReference type="ChEBI" id="CHEBI:58593"/>
        <dbReference type="ChEBI" id="CHEBI:456216"/>
        <dbReference type="EC" id="2.7.4.25"/>
    </reaction>
</comment>
<reference evidence="11 12" key="1">
    <citation type="submission" date="2017-07" db="EMBL/GenBank/DDBJ databases">
        <title>Complete genome sequence of Actinoalloteichus hoggarensis DSM 45943, type strain of Actinoalloteichus hoggarensis.</title>
        <authorList>
            <person name="Ruckert C."/>
            <person name="Nouioui I."/>
            <person name="Willmese J."/>
            <person name="van Wezel G."/>
            <person name="Klenk H.-P."/>
            <person name="Kalinowski J."/>
            <person name="Zotchev S.B."/>
        </authorList>
    </citation>
    <scope>NUCLEOTIDE SEQUENCE [LARGE SCALE GENOMIC DNA]</scope>
    <source>
        <strain evidence="11 12">DSM 45943</strain>
    </source>
</reference>
<protein>
    <recommendedName>
        <fullName evidence="8">Cytidylate kinase</fullName>
        <shortName evidence="8">CK</shortName>
        <ecNumber evidence="8">2.7.4.25</ecNumber>
    </recommendedName>
    <alternativeName>
        <fullName evidence="8">Cytidine monophosphate kinase</fullName>
        <shortName evidence="8">CMP kinase</shortName>
    </alternativeName>
</protein>
<dbReference type="GO" id="GO:0036430">
    <property type="term" value="F:CMP kinase activity"/>
    <property type="evidence" value="ECO:0007669"/>
    <property type="project" value="RHEA"/>
</dbReference>
<proteinExistence type="inferred from homology"/>
<dbReference type="AlphaFoldDB" id="A0A221W176"/>
<sequence>MDAGQAVSPDRGAARHEARPNGGTVEGAELRGIVAMDGPSGTGKSTVSRRLARGLRARYLDTGAMYRAVTLAVLRSDVDPTDAPSVARVAAEARLTVGTDPEHPEIRLDGEDVAAEIRGERVTRAVSAVAAVPEVRGLLVSRQQEVIAEADGADVGIVVEGRDIGEVVAPQAGLKVYLTADAEVRARRRTAQDTAQGRRVSLDETHADVRRRDEFDSSRAVSPLRRGTDAVEVDTTHLDVAGVLAELFRLVVENGLAVTRPRTTR</sequence>
<dbReference type="InterPro" id="IPR003136">
    <property type="entry name" value="Cytidylate_kin"/>
</dbReference>
<feature type="domain" description="Cytidylate kinase" evidence="10">
    <location>
        <begin position="34"/>
        <end position="251"/>
    </location>
</feature>
<comment type="similarity">
    <text evidence="1 8">Belongs to the cytidylate kinase family. Type 1 subfamily.</text>
</comment>
<name>A0A221W176_9PSEU</name>
<keyword evidence="8" id="KW-0963">Cytoplasm</keyword>
<keyword evidence="2 8" id="KW-0808">Transferase</keyword>